<dbReference type="Proteomes" id="UP001153404">
    <property type="component" value="Unassembled WGS sequence"/>
</dbReference>
<evidence type="ECO:0000313" key="2">
    <source>
        <dbReference type="Proteomes" id="UP001153404"/>
    </source>
</evidence>
<reference evidence="1" key="1">
    <citation type="submission" date="2022-10" db="EMBL/GenBank/DDBJ databases">
        <title>Comparative genomic analysis of Cohnella hashimotonis sp. nov., isolated from the International Space Station.</title>
        <authorList>
            <person name="Simpson A."/>
            <person name="Venkateswaran K."/>
        </authorList>
    </citation>
    <scope>NUCLEOTIDE SEQUENCE</scope>
    <source>
        <strain evidence="1">DSM 28161</strain>
    </source>
</reference>
<name>A0A9X4KPQ9_9BACL</name>
<dbReference type="EMBL" id="JAPDIA010000002">
    <property type="protein sequence ID" value="MDG0808834.1"/>
    <property type="molecule type" value="Genomic_DNA"/>
</dbReference>
<keyword evidence="2" id="KW-1185">Reference proteome</keyword>
<comment type="caution">
    <text evidence="1">The sequence shown here is derived from an EMBL/GenBank/DDBJ whole genome shotgun (WGS) entry which is preliminary data.</text>
</comment>
<organism evidence="1 2">
    <name type="scientific">Cohnella rhizosphaerae</name>
    <dbReference type="NCBI Taxonomy" id="1457232"/>
    <lineage>
        <taxon>Bacteria</taxon>
        <taxon>Bacillati</taxon>
        <taxon>Bacillota</taxon>
        <taxon>Bacilli</taxon>
        <taxon>Bacillales</taxon>
        <taxon>Paenibacillaceae</taxon>
        <taxon>Cohnella</taxon>
    </lineage>
</organism>
<sequence length="111" mass="12620">MNGWPYGILLALNPNDNQGVRELLALAYLEVEDWGASNELLERYEDGSAAANFNRLLIAYVRNRRSPELPQLLKTAIAQNRHVVPYLLGKKRLPREMPHYIGFGDENEATV</sequence>
<dbReference type="AlphaFoldDB" id="A0A9X4KPQ9"/>
<dbReference type="RefSeq" id="WP_277529688.1">
    <property type="nucleotide sequence ID" value="NZ_JAPDIA010000002.1"/>
</dbReference>
<proteinExistence type="predicted"/>
<protein>
    <submittedName>
        <fullName evidence="1">Uncharacterized protein</fullName>
    </submittedName>
</protein>
<evidence type="ECO:0000313" key="1">
    <source>
        <dbReference type="EMBL" id="MDG0808834.1"/>
    </source>
</evidence>
<accession>A0A9X4KPQ9</accession>
<gene>
    <name evidence="1" type="ORF">OMP40_05095</name>
</gene>